<dbReference type="Proteomes" id="UP000013137">
    <property type="component" value="Unassembled WGS sequence"/>
</dbReference>
<dbReference type="PATRIC" id="fig|1188234.3.peg.545"/>
<evidence type="ECO:0000313" key="2">
    <source>
        <dbReference type="EMBL" id="ENY53712.1"/>
    </source>
</evidence>
<feature type="transmembrane region" description="Helical" evidence="1">
    <location>
        <begin position="50"/>
        <end position="72"/>
    </location>
</feature>
<gene>
    <name evidence="2" type="ORF">MALK_5680</name>
</gene>
<reference evidence="2 3" key="1">
    <citation type="journal article" date="2013" name="Genome Announc.">
        <title>Draft Genome Sequences of Mycoplasma alkalescens, Mycoplasma arginini, and Mycoplasma bovigenitalium, Three Species with Equivocal Pathogenic Status for Cattle.</title>
        <authorList>
            <person name="Manso-Silvan L."/>
            <person name="Tardy F."/>
            <person name="Baranowski E."/>
            <person name="Barre A."/>
            <person name="Blanchard A."/>
            <person name="Breton M."/>
            <person name="Couture C."/>
            <person name="Citti C."/>
            <person name="Dordet-Frisoni E."/>
            <person name="Dupuy V."/>
            <person name="Gaurivaud P."/>
            <person name="Jacob D."/>
            <person name="Lemaitre C."/>
            <person name="Nikolski M."/>
            <person name="Nouvel L.X."/>
            <person name="Poumarat F."/>
            <person name="Thebault P."/>
            <person name="Theil S."/>
            <person name="Thiaucourt F."/>
            <person name="Sirand-Pugnet P."/>
        </authorList>
    </citation>
    <scope>NUCLEOTIDE SEQUENCE [LARGE SCALE GENOMIC DNA]</scope>
    <source>
        <strain evidence="2 3">14918</strain>
    </source>
</reference>
<dbReference type="eggNOG" id="ENOG5031YQA">
    <property type="taxonomic scope" value="Bacteria"/>
</dbReference>
<keyword evidence="1" id="KW-1133">Transmembrane helix</keyword>
<name>N9TZJ1_9BACT</name>
<dbReference type="AlphaFoldDB" id="N9TZJ1"/>
<keyword evidence="1" id="KW-0472">Membrane</keyword>
<organism evidence="2 3">
    <name type="scientific">Metamycoplasma alkalescens 14918</name>
    <dbReference type="NCBI Taxonomy" id="1188234"/>
    <lineage>
        <taxon>Bacteria</taxon>
        <taxon>Bacillati</taxon>
        <taxon>Mycoplasmatota</taxon>
        <taxon>Mycoplasmoidales</taxon>
        <taxon>Metamycoplasmataceae</taxon>
        <taxon>Metamycoplasma</taxon>
    </lineage>
</organism>
<evidence type="ECO:0008006" key="4">
    <source>
        <dbReference type="Google" id="ProtNLM"/>
    </source>
</evidence>
<feature type="transmembrane region" description="Helical" evidence="1">
    <location>
        <begin position="153"/>
        <end position="175"/>
    </location>
</feature>
<feature type="transmembrane region" description="Helical" evidence="1">
    <location>
        <begin position="84"/>
        <end position="108"/>
    </location>
</feature>
<protein>
    <recommendedName>
        <fullName evidence="4">Transmembrane protein</fullName>
    </recommendedName>
</protein>
<feature type="transmembrane region" description="Helical" evidence="1">
    <location>
        <begin position="187"/>
        <end position="207"/>
    </location>
</feature>
<accession>N9TZJ1</accession>
<sequence length="306" mass="35310">MRYFIFSNLVYKETSKKKRRLYINNITLPTSLASWTLFSMKSSKKRNIGIFFSVFIQIVLAIFFITDIVLTLMKHHSFGTKAIFGYTIAKILILTFLTIINFMIVLPITNKLLAKNDDLKNNQKSSLAKHLYDVIQNKKEMSKLIWTNTWINAIWYSLYFLIFGLTFMLLIPGLGYPVLPGVWANNIIIAFAGASLIKMFLFDNILVPFAFSKEANKYIKCNNVANYLWIILTLAFYFLILIILEIAVYLNIISGWTDMLTITVLFPIIFALMYLAKAMIIIAANKENKNKNVYLAAFLVIPCYEK</sequence>
<feature type="transmembrane region" description="Helical" evidence="1">
    <location>
        <begin position="227"/>
        <end position="250"/>
    </location>
</feature>
<comment type="caution">
    <text evidence="2">The sequence shown here is derived from an EMBL/GenBank/DDBJ whole genome shotgun (WGS) entry which is preliminary data.</text>
</comment>
<feature type="transmembrane region" description="Helical" evidence="1">
    <location>
        <begin position="262"/>
        <end position="284"/>
    </location>
</feature>
<dbReference type="EMBL" id="AMWK01000014">
    <property type="protein sequence ID" value="ENY53712.1"/>
    <property type="molecule type" value="Genomic_DNA"/>
</dbReference>
<keyword evidence="3" id="KW-1185">Reference proteome</keyword>
<proteinExistence type="predicted"/>
<evidence type="ECO:0000256" key="1">
    <source>
        <dbReference type="SAM" id="Phobius"/>
    </source>
</evidence>
<keyword evidence="1" id="KW-0812">Transmembrane</keyword>
<evidence type="ECO:0000313" key="3">
    <source>
        <dbReference type="Proteomes" id="UP000013137"/>
    </source>
</evidence>